<sequence length="194" mass="22276">MAQLETPADRVICFRCRHSITPRTNIDTAGLLQRFRLECGPDAVDEKEVAEMLIAIANDHEDYESKILLLQSRILYIQTQQARLQKHTVDVCFLLSPIRKVPNEILLRIFDYACETNLLPSSKTIEVIQPRSTVRFPWKSPYTCAYQVSCCSLSLADKSTISHCRRGQRRRELRLFSHSLHHGPLPDSHIFSAV</sequence>
<evidence type="ECO:0000313" key="2">
    <source>
        <dbReference type="Proteomes" id="UP000772434"/>
    </source>
</evidence>
<accession>A0A9P5U745</accession>
<gene>
    <name evidence="1" type="ORF">BDP27DRAFT_1328721</name>
</gene>
<dbReference type="AlphaFoldDB" id="A0A9P5U745"/>
<name>A0A9P5U745_9AGAR</name>
<comment type="caution">
    <text evidence="1">The sequence shown here is derived from an EMBL/GenBank/DDBJ whole genome shotgun (WGS) entry which is preliminary data.</text>
</comment>
<dbReference type="EMBL" id="JADNRY010000072">
    <property type="protein sequence ID" value="KAF9067503.1"/>
    <property type="molecule type" value="Genomic_DNA"/>
</dbReference>
<reference evidence="1" key="1">
    <citation type="submission" date="2020-11" db="EMBL/GenBank/DDBJ databases">
        <authorList>
            <consortium name="DOE Joint Genome Institute"/>
            <person name="Ahrendt S."/>
            <person name="Riley R."/>
            <person name="Andreopoulos W."/>
            <person name="Labutti K."/>
            <person name="Pangilinan J."/>
            <person name="Ruiz-Duenas F.J."/>
            <person name="Barrasa J.M."/>
            <person name="Sanchez-Garcia M."/>
            <person name="Camarero S."/>
            <person name="Miyauchi S."/>
            <person name="Serrano A."/>
            <person name="Linde D."/>
            <person name="Babiker R."/>
            <person name="Drula E."/>
            <person name="Ayuso-Fernandez I."/>
            <person name="Pacheco R."/>
            <person name="Padilla G."/>
            <person name="Ferreira P."/>
            <person name="Barriuso J."/>
            <person name="Kellner H."/>
            <person name="Castanera R."/>
            <person name="Alfaro M."/>
            <person name="Ramirez L."/>
            <person name="Pisabarro A.G."/>
            <person name="Kuo A."/>
            <person name="Tritt A."/>
            <person name="Lipzen A."/>
            <person name="He G."/>
            <person name="Yan M."/>
            <person name="Ng V."/>
            <person name="Cullen D."/>
            <person name="Martin F."/>
            <person name="Rosso M.-N."/>
            <person name="Henrissat B."/>
            <person name="Hibbett D."/>
            <person name="Martinez A.T."/>
            <person name="Grigoriev I.V."/>
        </authorList>
    </citation>
    <scope>NUCLEOTIDE SEQUENCE</scope>
    <source>
        <strain evidence="1">AH 40177</strain>
    </source>
</reference>
<keyword evidence="2" id="KW-1185">Reference proteome</keyword>
<evidence type="ECO:0008006" key="3">
    <source>
        <dbReference type="Google" id="ProtNLM"/>
    </source>
</evidence>
<dbReference type="OrthoDB" id="3266451at2759"/>
<proteinExistence type="predicted"/>
<dbReference type="Proteomes" id="UP000772434">
    <property type="component" value="Unassembled WGS sequence"/>
</dbReference>
<protein>
    <recommendedName>
        <fullName evidence="3">F-box domain-containing protein</fullName>
    </recommendedName>
</protein>
<evidence type="ECO:0000313" key="1">
    <source>
        <dbReference type="EMBL" id="KAF9067503.1"/>
    </source>
</evidence>
<organism evidence="1 2">
    <name type="scientific">Rhodocollybia butyracea</name>
    <dbReference type="NCBI Taxonomy" id="206335"/>
    <lineage>
        <taxon>Eukaryota</taxon>
        <taxon>Fungi</taxon>
        <taxon>Dikarya</taxon>
        <taxon>Basidiomycota</taxon>
        <taxon>Agaricomycotina</taxon>
        <taxon>Agaricomycetes</taxon>
        <taxon>Agaricomycetidae</taxon>
        <taxon>Agaricales</taxon>
        <taxon>Marasmiineae</taxon>
        <taxon>Omphalotaceae</taxon>
        <taxon>Rhodocollybia</taxon>
    </lineage>
</organism>